<gene>
    <name evidence="1" type="ORF">RFH47_07940</name>
</gene>
<evidence type="ECO:0000313" key="1">
    <source>
        <dbReference type="EMBL" id="MDQ8935657.1"/>
    </source>
</evidence>
<dbReference type="AlphaFoldDB" id="A0AAW8J9A0"/>
<dbReference type="RefSeq" id="WP_308974218.1">
    <property type="nucleotide sequence ID" value="NZ_JAVIDL010000012.1"/>
</dbReference>
<name>A0AAW8J9A0_9GAMM</name>
<accession>A0AAW8J9A0</accession>
<proteinExistence type="predicted"/>
<organism evidence="1 2">
    <name type="scientific">Acinetobacter rudis</name>
    <dbReference type="NCBI Taxonomy" id="632955"/>
    <lineage>
        <taxon>Bacteria</taxon>
        <taxon>Pseudomonadati</taxon>
        <taxon>Pseudomonadota</taxon>
        <taxon>Gammaproteobacteria</taxon>
        <taxon>Moraxellales</taxon>
        <taxon>Moraxellaceae</taxon>
        <taxon>Acinetobacter</taxon>
    </lineage>
</organism>
<protein>
    <submittedName>
        <fullName evidence="1">Uncharacterized protein</fullName>
    </submittedName>
</protein>
<evidence type="ECO:0000313" key="2">
    <source>
        <dbReference type="Proteomes" id="UP001243844"/>
    </source>
</evidence>
<comment type="caution">
    <text evidence="1">The sequence shown here is derived from an EMBL/GenBank/DDBJ whole genome shotgun (WGS) entry which is preliminary data.</text>
</comment>
<dbReference type="Proteomes" id="UP001243844">
    <property type="component" value="Unassembled WGS sequence"/>
</dbReference>
<sequence>MKILLCVALDMHVHERCADFSILPAWANGASRQTVIDVMALKTPVLL</sequence>
<reference evidence="1" key="1">
    <citation type="submission" date="2023-08" db="EMBL/GenBank/DDBJ databases">
        <title>Emergence of clinically-relevant ST2 carbapenem-resistant Acinetobacter baumannii strains in hospital sewages in Zhejiang, East of China.</title>
        <authorList>
            <person name="Kaichao C."/>
            <person name="Zhang R."/>
        </authorList>
    </citation>
    <scope>NUCLEOTIDE SEQUENCE</scope>
    <source>
        <strain evidence="1">M-RB-37</strain>
    </source>
</reference>
<dbReference type="EMBL" id="JAVIDL010000012">
    <property type="protein sequence ID" value="MDQ8935657.1"/>
    <property type="molecule type" value="Genomic_DNA"/>
</dbReference>